<sequence length="386" mass="42378">MRPPCFVAGTRQEIGMSTVTVRTGEIVAMRLFDVAYAIDLGRAEALWASRAGAGASRGRLNTAAPKAVAFNVPPLELSLGESTIELGGGSARMVLGARLHDFGVVALSARVPVGDLDWAQFSDRFNALDQAIGPASDTALWTDLLDRVRAVIASALERPGPSSLQEDYLLCVVHTLAQPLTGAQLRDSVDLAALLSGESRPLSEDASRDILRRSFSYYADDLVVLTWDRAFIYEPRGDSDVIDVIEIANAQLVEFRYYDELLDDELPLMYDRVEKARGATSLLASRRFAHLARRLYTMVAEVTELTEKVDNALQVTEDVYLARVYSAALDLFRVPNVSAAVDRKLAIIRDTYSALYEEASSRRAEVLEIAITLLIALEIGIVVFRH</sequence>
<dbReference type="PATRIC" id="fig|1300342.3.peg.2009"/>
<name>A0A167GXP8_9GAMM</name>
<evidence type="ECO:0008006" key="3">
    <source>
        <dbReference type="Google" id="ProtNLM"/>
    </source>
</evidence>
<reference evidence="1 2" key="1">
    <citation type="submission" date="2016-04" db="EMBL/GenBank/DDBJ databases">
        <title>Complete genome sequence of Dokdonella koreensis DS-123T.</title>
        <authorList>
            <person name="Kim J.F."/>
            <person name="Lee H."/>
            <person name="Kwak M.-J."/>
        </authorList>
    </citation>
    <scope>NUCLEOTIDE SEQUENCE [LARGE SCALE GENOMIC DNA]</scope>
    <source>
        <strain evidence="1 2">DS-123</strain>
    </source>
</reference>
<organism evidence="1 2">
    <name type="scientific">Dokdonella koreensis DS-123</name>
    <dbReference type="NCBI Taxonomy" id="1300342"/>
    <lineage>
        <taxon>Bacteria</taxon>
        <taxon>Pseudomonadati</taxon>
        <taxon>Pseudomonadota</taxon>
        <taxon>Gammaproteobacteria</taxon>
        <taxon>Lysobacterales</taxon>
        <taxon>Rhodanobacteraceae</taxon>
        <taxon>Dokdonella</taxon>
    </lineage>
</organism>
<dbReference type="AlphaFoldDB" id="A0A167GXP8"/>
<proteinExistence type="predicted"/>
<gene>
    <name evidence="1" type="ORF">I596_2057</name>
</gene>
<dbReference type="STRING" id="1300342.I596_2057"/>
<dbReference type="EMBL" id="CP015249">
    <property type="protein sequence ID" value="ANB18076.1"/>
    <property type="molecule type" value="Genomic_DNA"/>
</dbReference>
<keyword evidence="2" id="KW-1185">Reference proteome</keyword>
<evidence type="ECO:0000313" key="2">
    <source>
        <dbReference type="Proteomes" id="UP000076830"/>
    </source>
</evidence>
<accession>A0A167GXP8</accession>
<dbReference type="KEGG" id="dko:I596_2057"/>
<dbReference type="Proteomes" id="UP000076830">
    <property type="component" value="Chromosome"/>
</dbReference>
<protein>
    <recommendedName>
        <fullName evidence="3">DUF155 domain-containing protein</fullName>
    </recommendedName>
</protein>
<evidence type="ECO:0000313" key="1">
    <source>
        <dbReference type="EMBL" id="ANB18076.1"/>
    </source>
</evidence>